<comment type="subunit">
    <text evidence="5">Part of the 50S ribosomal subunit.</text>
</comment>
<evidence type="ECO:0000256" key="5">
    <source>
        <dbReference type="HAMAP-Rule" id="MF_01328"/>
    </source>
</evidence>
<dbReference type="HAMAP" id="MF_01328_B">
    <property type="entry name" value="Ribosomal_uL4_B"/>
    <property type="match status" value="1"/>
</dbReference>
<gene>
    <name evidence="5 7" type="primary">rplD</name>
    <name evidence="7" type="ORF">Pla8534_09870</name>
</gene>
<dbReference type="GO" id="GO:0003735">
    <property type="term" value="F:structural constituent of ribosome"/>
    <property type="evidence" value="ECO:0007669"/>
    <property type="project" value="InterPro"/>
</dbReference>
<dbReference type="RefSeq" id="WP_145049813.1">
    <property type="nucleotide sequence ID" value="NZ_CP036433.1"/>
</dbReference>
<dbReference type="OrthoDB" id="9803201at2"/>
<evidence type="ECO:0000313" key="8">
    <source>
        <dbReference type="Proteomes" id="UP000317648"/>
    </source>
</evidence>
<keyword evidence="5" id="KW-0694">RNA-binding</keyword>
<dbReference type="AlphaFoldDB" id="A0A518DMZ3"/>
<evidence type="ECO:0000313" key="7">
    <source>
        <dbReference type="EMBL" id="QDU93208.1"/>
    </source>
</evidence>
<keyword evidence="5" id="KW-0699">rRNA-binding</keyword>
<evidence type="ECO:0000256" key="6">
    <source>
        <dbReference type="SAM" id="MobiDB-lite"/>
    </source>
</evidence>
<comment type="function">
    <text evidence="5">One of the primary rRNA binding proteins, this protein initially binds near the 5'-end of the 23S rRNA. It is important during the early stages of 50S assembly. It makes multiple contacts with different domains of the 23S rRNA in the assembled 50S subunit and ribosome.</text>
</comment>
<comment type="function">
    <text evidence="5">Forms part of the polypeptide exit tunnel.</text>
</comment>
<organism evidence="7 8">
    <name type="scientific">Lignipirellula cremea</name>
    <dbReference type="NCBI Taxonomy" id="2528010"/>
    <lineage>
        <taxon>Bacteria</taxon>
        <taxon>Pseudomonadati</taxon>
        <taxon>Planctomycetota</taxon>
        <taxon>Planctomycetia</taxon>
        <taxon>Pirellulales</taxon>
        <taxon>Pirellulaceae</taxon>
        <taxon>Lignipirellula</taxon>
    </lineage>
</organism>
<comment type="similarity">
    <text evidence="1 5">Belongs to the universal ribosomal protein uL4 family.</text>
</comment>
<evidence type="ECO:0000256" key="2">
    <source>
        <dbReference type="ARBA" id="ARBA00022980"/>
    </source>
</evidence>
<dbReference type="InterPro" id="IPR013005">
    <property type="entry name" value="Ribosomal_uL4-like"/>
</dbReference>
<evidence type="ECO:0000256" key="3">
    <source>
        <dbReference type="ARBA" id="ARBA00023274"/>
    </source>
</evidence>
<keyword evidence="3 5" id="KW-0687">Ribonucleoprotein</keyword>
<dbReference type="EMBL" id="CP036433">
    <property type="protein sequence ID" value="QDU93208.1"/>
    <property type="molecule type" value="Genomic_DNA"/>
</dbReference>
<dbReference type="GO" id="GO:0005840">
    <property type="term" value="C:ribosome"/>
    <property type="evidence" value="ECO:0007669"/>
    <property type="project" value="UniProtKB-KW"/>
</dbReference>
<dbReference type="GO" id="GO:1990904">
    <property type="term" value="C:ribonucleoprotein complex"/>
    <property type="evidence" value="ECO:0007669"/>
    <property type="project" value="UniProtKB-KW"/>
</dbReference>
<dbReference type="Proteomes" id="UP000317648">
    <property type="component" value="Chromosome"/>
</dbReference>
<dbReference type="InterPro" id="IPR023574">
    <property type="entry name" value="Ribosomal_uL4_dom_sf"/>
</dbReference>
<evidence type="ECO:0000256" key="4">
    <source>
        <dbReference type="ARBA" id="ARBA00035244"/>
    </source>
</evidence>
<dbReference type="NCBIfam" id="TIGR03953">
    <property type="entry name" value="rplD_bact"/>
    <property type="match status" value="1"/>
</dbReference>
<dbReference type="InterPro" id="IPR002136">
    <property type="entry name" value="Ribosomal_uL4"/>
</dbReference>
<dbReference type="PANTHER" id="PTHR10746">
    <property type="entry name" value="50S RIBOSOMAL PROTEIN L4"/>
    <property type="match status" value="1"/>
</dbReference>
<keyword evidence="2 5" id="KW-0689">Ribosomal protein</keyword>
<dbReference type="Gene3D" id="3.40.1370.10">
    <property type="match status" value="1"/>
</dbReference>
<feature type="region of interest" description="Disordered" evidence="6">
    <location>
        <begin position="66"/>
        <end position="93"/>
    </location>
</feature>
<dbReference type="GO" id="GO:0019843">
    <property type="term" value="F:rRNA binding"/>
    <property type="evidence" value="ECO:0007669"/>
    <property type="project" value="UniProtKB-UniRule"/>
</dbReference>
<dbReference type="PANTHER" id="PTHR10746:SF6">
    <property type="entry name" value="LARGE RIBOSOMAL SUBUNIT PROTEIN UL4M"/>
    <property type="match status" value="1"/>
</dbReference>
<name>A0A518DMZ3_9BACT</name>
<dbReference type="KEGG" id="lcre:Pla8534_09870"/>
<reference evidence="7 8" key="1">
    <citation type="submission" date="2019-02" db="EMBL/GenBank/DDBJ databases">
        <title>Deep-cultivation of Planctomycetes and their phenomic and genomic characterization uncovers novel biology.</title>
        <authorList>
            <person name="Wiegand S."/>
            <person name="Jogler M."/>
            <person name="Boedeker C."/>
            <person name="Pinto D."/>
            <person name="Vollmers J."/>
            <person name="Rivas-Marin E."/>
            <person name="Kohn T."/>
            <person name="Peeters S.H."/>
            <person name="Heuer A."/>
            <person name="Rast P."/>
            <person name="Oberbeckmann S."/>
            <person name="Bunk B."/>
            <person name="Jeske O."/>
            <person name="Meyerdierks A."/>
            <person name="Storesund J.E."/>
            <person name="Kallscheuer N."/>
            <person name="Luecker S."/>
            <person name="Lage O.M."/>
            <person name="Pohl T."/>
            <person name="Merkel B.J."/>
            <person name="Hornburger P."/>
            <person name="Mueller R.-W."/>
            <person name="Bruemmer F."/>
            <person name="Labrenz M."/>
            <person name="Spormann A.M."/>
            <person name="Op den Camp H."/>
            <person name="Overmann J."/>
            <person name="Amann R."/>
            <person name="Jetten M.S.M."/>
            <person name="Mascher T."/>
            <person name="Medema M.H."/>
            <person name="Devos D.P."/>
            <person name="Kaster A.-K."/>
            <person name="Ovreas L."/>
            <person name="Rohde M."/>
            <person name="Galperin M.Y."/>
            <person name="Jogler C."/>
        </authorList>
    </citation>
    <scope>NUCLEOTIDE SEQUENCE [LARGE SCALE GENOMIC DNA]</scope>
    <source>
        <strain evidence="7 8">Pla85_3_4</strain>
    </source>
</reference>
<accession>A0A518DMZ3</accession>
<dbReference type="SUPFAM" id="SSF52166">
    <property type="entry name" value="Ribosomal protein L4"/>
    <property type="match status" value="1"/>
</dbReference>
<dbReference type="Pfam" id="PF00573">
    <property type="entry name" value="Ribosomal_L4"/>
    <property type="match status" value="1"/>
</dbReference>
<sequence length="223" mass="24404">MANLTVYNRKGESVGDYEIAWSDISATINKQLLHDAVVMYQANLRQGTHRTKTRGEVAGATTKMYRQKGTGRARAGSRRSGIRRGGGHIHAKRPRDYSYRMPRKAVQAATRMAIASKLRDEEVVIVEALEFEQPSTKQMAAVLQVLPLAGKTTLLVTESHNLNVYKSARNIPGVKVLRQTDLNAYGVLVPRRIVFTKDALDAVKQRAAGGASTADAETAGSVE</sequence>
<proteinExistence type="inferred from homology"/>
<evidence type="ECO:0000256" key="1">
    <source>
        <dbReference type="ARBA" id="ARBA00010528"/>
    </source>
</evidence>
<keyword evidence="8" id="KW-1185">Reference proteome</keyword>
<dbReference type="GO" id="GO:0006412">
    <property type="term" value="P:translation"/>
    <property type="evidence" value="ECO:0007669"/>
    <property type="project" value="UniProtKB-UniRule"/>
</dbReference>
<protein>
    <recommendedName>
        <fullName evidence="4 5">Large ribosomal subunit protein uL4</fullName>
    </recommendedName>
</protein>